<gene>
    <name evidence="5" type="ORF">S01H1_14837</name>
</gene>
<dbReference type="GO" id="GO:0006631">
    <property type="term" value="P:fatty acid metabolic process"/>
    <property type="evidence" value="ECO:0007669"/>
    <property type="project" value="InterPro"/>
</dbReference>
<dbReference type="Gene3D" id="3.40.50.720">
    <property type="entry name" value="NAD(P)-binding Rossmann-like Domain"/>
    <property type="match status" value="1"/>
</dbReference>
<dbReference type="EMBL" id="BARS01007730">
    <property type="protein sequence ID" value="GAF68719.1"/>
    <property type="molecule type" value="Genomic_DNA"/>
</dbReference>
<protein>
    <recommendedName>
        <fullName evidence="6">3-hydroxyacyl-CoA dehydrogenase C-terminal domain-containing protein</fullName>
    </recommendedName>
</protein>
<evidence type="ECO:0000313" key="5">
    <source>
        <dbReference type="EMBL" id="GAF68719.1"/>
    </source>
</evidence>
<dbReference type="AlphaFoldDB" id="X0RIP2"/>
<sequence length="220" mass="24327">EVKKSLYGEMDELAPEDVIFASSTSGLLMTEIQKAMNSHPERSIVAHPWNPAHLVPLVELCPGTHTSKRTVERTHALMEDIGKVPVVLKKEAQGFIANRLSAALWREALDLVDRGVASVEDVDKAVRAGPGMRWAIMGPYLTYHLGGGKGGIEYLMRHIGVKKAAWLETMAKWTVTPESAIEKAINGVDDMVGGKTLEALESWRDGRLISLYKLLWDQKD</sequence>
<evidence type="ECO:0000256" key="2">
    <source>
        <dbReference type="ARBA" id="ARBA00023002"/>
    </source>
</evidence>
<feature type="domain" description="3-hydroxyacyl-CoA dehydrogenase NAD binding" evidence="4">
    <location>
        <begin position="1"/>
        <end position="89"/>
    </location>
</feature>
<feature type="non-terminal residue" evidence="5">
    <location>
        <position position="1"/>
    </location>
</feature>
<dbReference type="SUPFAM" id="SSF51735">
    <property type="entry name" value="NAD(P)-binding Rossmann-fold domains"/>
    <property type="match status" value="1"/>
</dbReference>
<dbReference type="Pfam" id="PF00725">
    <property type="entry name" value="3HCDH"/>
    <property type="match status" value="1"/>
</dbReference>
<dbReference type="InterPro" id="IPR006176">
    <property type="entry name" value="3-OHacyl-CoA_DH_NAD-bd"/>
</dbReference>
<dbReference type="InterPro" id="IPR008927">
    <property type="entry name" value="6-PGluconate_DH-like_C_sf"/>
</dbReference>
<evidence type="ECO:0000259" key="3">
    <source>
        <dbReference type="Pfam" id="PF00725"/>
    </source>
</evidence>
<dbReference type="GO" id="GO:0050104">
    <property type="term" value="F:L-gulonate 3-dehydrogenase activity"/>
    <property type="evidence" value="ECO:0007669"/>
    <property type="project" value="TreeGrafter"/>
</dbReference>
<dbReference type="InterPro" id="IPR013328">
    <property type="entry name" value="6PGD_dom2"/>
</dbReference>
<evidence type="ECO:0000259" key="4">
    <source>
        <dbReference type="Pfam" id="PF02737"/>
    </source>
</evidence>
<dbReference type="PANTHER" id="PTHR48075:SF1">
    <property type="entry name" value="LAMBDA-CRYSTALLIN HOMOLOG"/>
    <property type="match status" value="1"/>
</dbReference>
<evidence type="ECO:0008006" key="6">
    <source>
        <dbReference type="Google" id="ProtNLM"/>
    </source>
</evidence>
<dbReference type="InterPro" id="IPR036291">
    <property type="entry name" value="NAD(P)-bd_dom_sf"/>
</dbReference>
<proteinExistence type="inferred from homology"/>
<dbReference type="Pfam" id="PF02737">
    <property type="entry name" value="3HCDH_N"/>
    <property type="match status" value="1"/>
</dbReference>
<feature type="domain" description="3-hydroxyacyl-CoA dehydrogenase C-terminal" evidence="3">
    <location>
        <begin position="94"/>
        <end position="176"/>
    </location>
</feature>
<dbReference type="SUPFAM" id="SSF48179">
    <property type="entry name" value="6-phosphogluconate dehydrogenase C-terminal domain-like"/>
    <property type="match status" value="1"/>
</dbReference>
<dbReference type="PANTHER" id="PTHR48075">
    <property type="entry name" value="3-HYDROXYACYL-COA DEHYDROGENASE FAMILY PROTEIN"/>
    <property type="match status" value="1"/>
</dbReference>
<comment type="similarity">
    <text evidence="1">Belongs to the 3-hydroxyacyl-CoA dehydrogenase family.</text>
</comment>
<dbReference type="GO" id="GO:0070403">
    <property type="term" value="F:NAD+ binding"/>
    <property type="evidence" value="ECO:0007669"/>
    <property type="project" value="InterPro"/>
</dbReference>
<keyword evidence="2" id="KW-0560">Oxidoreductase</keyword>
<name>X0RIP2_9ZZZZ</name>
<accession>X0RIP2</accession>
<dbReference type="Gene3D" id="1.10.1040.10">
    <property type="entry name" value="N-(1-d-carboxylethyl)-l-norvaline Dehydrogenase, domain 2"/>
    <property type="match status" value="1"/>
</dbReference>
<evidence type="ECO:0000256" key="1">
    <source>
        <dbReference type="ARBA" id="ARBA00009463"/>
    </source>
</evidence>
<comment type="caution">
    <text evidence="5">The sequence shown here is derived from an EMBL/GenBank/DDBJ whole genome shotgun (WGS) entry which is preliminary data.</text>
</comment>
<reference evidence="5" key="1">
    <citation type="journal article" date="2014" name="Front. Microbiol.">
        <title>High frequency of phylogenetically diverse reductive dehalogenase-homologous genes in deep subseafloor sedimentary metagenomes.</title>
        <authorList>
            <person name="Kawai M."/>
            <person name="Futagami T."/>
            <person name="Toyoda A."/>
            <person name="Takaki Y."/>
            <person name="Nishi S."/>
            <person name="Hori S."/>
            <person name="Arai W."/>
            <person name="Tsubouchi T."/>
            <person name="Morono Y."/>
            <person name="Uchiyama I."/>
            <person name="Ito T."/>
            <person name="Fujiyama A."/>
            <person name="Inagaki F."/>
            <person name="Takami H."/>
        </authorList>
    </citation>
    <scope>NUCLEOTIDE SEQUENCE</scope>
    <source>
        <strain evidence="5">Expedition CK06-06</strain>
    </source>
</reference>
<organism evidence="5">
    <name type="scientific">marine sediment metagenome</name>
    <dbReference type="NCBI Taxonomy" id="412755"/>
    <lineage>
        <taxon>unclassified sequences</taxon>
        <taxon>metagenomes</taxon>
        <taxon>ecological metagenomes</taxon>
    </lineage>
</organism>
<dbReference type="InterPro" id="IPR006108">
    <property type="entry name" value="3HC_DH_C"/>
</dbReference>